<dbReference type="Pfam" id="PF12697">
    <property type="entry name" value="Abhydrolase_6"/>
    <property type="match status" value="1"/>
</dbReference>
<reference evidence="2 3" key="1">
    <citation type="submission" date="2020-08" db="EMBL/GenBank/DDBJ databases">
        <title>Sequencing the genomes of 1000 actinobacteria strains.</title>
        <authorList>
            <person name="Klenk H.-P."/>
        </authorList>
    </citation>
    <scope>NUCLEOTIDE SEQUENCE [LARGE SCALE GENOMIC DNA]</scope>
    <source>
        <strain evidence="2 3">DSM 41654</strain>
    </source>
</reference>
<dbReference type="PANTHER" id="PTHR43798">
    <property type="entry name" value="MONOACYLGLYCEROL LIPASE"/>
    <property type="match status" value="1"/>
</dbReference>
<dbReference type="PANTHER" id="PTHR43798:SF33">
    <property type="entry name" value="HYDROLASE, PUTATIVE (AFU_ORTHOLOGUE AFUA_2G14860)-RELATED"/>
    <property type="match status" value="1"/>
</dbReference>
<dbReference type="EMBL" id="JACHJV010000001">
    <property type="protein sequence ID" value="MBB4925152.1"/>
    <property type="molecule type" value="Genomic_DNA"/>
</dbReference>
<dbReference type="RefSeq" id="WP_184937098.1">
    <property type="nucleotide sequence ID" value="NZ_JACHJV010000001.1"/>
</dbReference>
<feature type="domain" description="AB hydrolase-1" evidence="1">
    <location>
        <begin position="26"/>
        <end position="261"/>
    </location>
</feature>
<dbReference type="Gene3D" id="3.40.50.1820">
    <property type="entry name" value="alpha/beta hydrolase"/>
    <property type="match status" value="1"/>
</dbReference>
<organism evidence="2 3">
    <name type="scientific">Kitasatospora kifunensis</name>
    <name type="common">Streptomyces kifunensis</name>
    <dbReference type="NCBI Taxonomy" id="58351"/>
    <lineage>
        <taxon>Bacteria</taxon>
        <taxon>Bacillati</taxon>
        <taxon>Actinomycetota</taxon>
        <taxon>Actinomycetes</taxon>
        <taxon>Kitasatosporales</taxon>
        <taxon>Streptomycetaceae</taxon>
        <taxon>Kitasatospora</taxon>
    </lineage>
</organism>
<gene>
    <name evidence="2" type="ORF">FHR34_004145</name>
</gene>
<dbReference type="InterPro" id="IPR050266">
    <property type="entry name" value="AB_hydrolase_sf"/>
</dbReference>
<evidence type="ECO:0000313" key="3">
    <source>
        <dbReference type="Proteomes" id="UP000540506"/>
    </source>
</evidence>
<proteinExistence type="predicted"/>
<dbReference type="GO" id="GO:0003824">
    <property type="term" value="F:catalytic activity"/>
    <property type="evidence" value="ECO:0007669"/>
    <property type="project" value="UniProtKB-ARBA"/>
</dbReference>
<accession>A0A7W7VW59</accession>
<comment type="caution">
    <text evidence="2">The sequence shown here is derived from an EMBL/GenBank/DDBJ whole genome shotgun (WGS) entry which is preliminary data.</text>
</comment>
<dbReference type="Proteomes" id="UP000540506">
    <property type="component" value="Unassembled WGS sequence"/>
</dbReference>
<sequence>MTHHQFVELPTQRLAYRESTGQGRPVILVHGNSSSSRTWQRLLEGPFGQRFRCLAPDLPGHGNSPRATAGYSIPLYTRTLAAFARATKAHGALVVGWSLGGHIALEAASELPEPAGFALFGTPPLAGPESMGEAFLPHPALGVGFSSEVSPDEARAYALSQLAPGSPLSPAAATADILTTDPAARTDLAATLASGAFADELTIARELQQPLALLQGSADQLVSLAYLQSIAPSLPTLWRGEVHLIPAAGHSPQEETPEALACLLTEFESDLGPRAA</sequence>
<dbReference type="SUPFAM" id="SSF53474">
    <property type="entry name" value="alpha/beta-Hydrolases"/>
    <property type="match status" value="1"/>
</dbReference>
<name>A0A7W7VW59_KITKI</name>
<dbReference type="InterPro" id="IPR000073">
    <property type="entry name" value="AB_hydrolase_1"/>
</dbReference>
<dbReference type="AlphaFoldDB" id="A0A7W7VW59"/>
<dbReference type="GO" id="GO:0016020">
    <property type="term" value="C:membrane"/>
    <property type="evidence" value="ECO:0007669"/>
    <property type="project" value="TreeGrafter"/>
</dbReference>
<protein>
    <submittedName>
        <fullName evidence="2">Pimeloyl-ACP methyl ester carboxylesterase</fullName>
    </submittedName>
</protein>
<dbReference type="PRINTS" id="PR00111">
    <property type="entry name" value="ABHYDROLASE"/>
</dbReference>
<evidence type="ECO:0000259" key="1">
    <source>
        <dbReference type="Pfam" id="PF12697"/>
    </source>
</evidence>
<dbReference type="InterPro" id="IPR029058">
    <property type="entry name" value="AB_hydrolase_fold"/>
</dbReference>
<evidence type="ECO:0000313" key="2">
    <source>
        <dbReference type="EMBL" id="MBB4925152.1"/>
    </source>
</evidence>
<keyword evidence="3" id="KW-1185">Reference proteome</keyword>